<feature type="domain" description="DUF397" evidence="1">
    <location>
        <begin position="34"/>
        <end position="82"/>
    </location>
</feature>
<protein>
    <submittedName>
        <fullName evidence="2">DUF397 domain-containing protein</fullName>
    </submittedName>
</protein>
<dbReference type="GeneID" id="93838500"/>
<keyword evidence="3" id="KW-1185">Reference proteome</keyword>
<accession>A0ABU6LWP9</accession>
<comment type="caution">
    <text evidence="2">The sequence shown here is derived from an EMBL/GenBank/DDBJ whole genome shotgun (WGS) entry which is preliminary data.</text>
</comment>
<dbReference type="RefSeq" id="WP_184846325.1">
    <property type="nucleotide sequence ID" value="NZ_BMUO01000002.1"/>
</dbReference>
<proteinExistence type="predicted"/>
<evidence type="ECO:0000259" key="1">
    <source>
        <dbReference type="Pfam" id="PF04149"/>
    </source>
</evidence>
<dbReference type="InterPro" id="IPR007278">
    <property type="entry name" value="DUF397"/>
</dbReference>
<sequence length="88" mass="8967">MAPAVILTAGGLTVPSLPQCGVGGVVTFPDPTSEWRRSSASGGENCVEVSLGCPVMVRDSKVSEGPCFSVGSTAWASFLDSLSRYAAT</sequence>
<dbReference type="EMBL" id="JAYXNZ010000002">
    <property type="protein sequence ID" value="MEC7053938.1"/>
    <property type="molecule type" value="Genomic_DNA"/>
</dbReference>
<reference evidence="2 3" key="1">
    <citation type="submission" date="2024-01" db="EMBL/GenBank/DDBJ databases">
        <title>Genome analysis.</title>
        <authorList>
            <person name="Zhang K."/>
        </authorList>
    </citation>
    <scope>NUCLEOTIDE SEQUENCE [LARGE SCALE GENOMIC DNA]</scope>
    <source>
        <strain evidence="2 3">CGMCC 4.1753</strain>
    </source>
</reference>
<name>A0ABU6LWP9_9ACTN</name>
<dbReference type="Pfam" id="PF04149">
    <property type="entry name" value="DUF397"/>
    <property type="match status" value="1"/>
</dbReference>
<evidence type="ECO:0000313" key="3">
    <source>
        <dbReference type="Proteomes" id="UP001353952"/>
    </source>
</evidence>
<organism evidence="2 3">
    <name type="scientific">Streptomyces violaceochromogenes</name>
    <dbReference type="NCBI Taxonomy" id="67377"/>
    <lineage>
        <taxon>Bacteria</taxon>
        <taxon>Bacillati</taxon>
        <taxon>Actinomycetota</taxon>
        <taxon>Actinomycetes</taxon>
        <taxon>Kitasatosporales</taxon>
        <taxon>Streptomycetaceae</taxon>
        <taxon>Streptomyces</taxon>
    </lineage>
</organism>
<evidence type="ECO:0000313" key="2">
    <source>
        <dbReference type="EMBL" id="MEC7053938.1"/>
    </source>
</evidence>
<dbReference type="Proteomes" id="UP001353952">
    <property type="component" value="Unassembled WGS sequence"/>
</dbReference>
<gene>
    <name evidence="2" type="ORF">RFN57_16800</name>
</gene>